<keyword evidence="3" id="KW-1185">Reference proteome</keyword>
<name>A0A1R3GCL7_COCAP</name>
<evidence type="ECO:0000313" key="2">
    <source>
        <dbReference type="EMBL" id="OMO55806.1"/>
    </source>
</evidence>
<gene>
    <name evidence="2" type="ORF">CCACVL1_26986</name>
</gene>
<dbReference type="Gramene" id="OMO55806">
    <property type="protein sequence ID" value="OMO55806"/>
    <property type="gene ID" value="CCACVL1_26986"/>
</dbReference>
<evidence type="ECO:0000313" key="3">
    <source>
        <dbReference type="Proteomes" id="UP000188268"/>
    </source>
</evidence>
<evidence type="ECO:0000256" key="1">
    <source>
        <dbReference type="SAM" id="MobiDB-lite"/>
    </source>
</evidence>
<reference evidence="2 3" key="1">
    <citation type="submission" date="2013-09" db="EMBL/GenBank/DDBJ databases">
        <title>Corchorus capsularis genome sequencing.</title>
        <authorList>
            <person name="Alam M."/>
            <person name="Haque M.S."/>
            <person name="Islam M.S."/>
            <person name="Emdad E.M."/>
            <person name="Islam M.M."/>
            <person name="Ahmed B."/>
            <person name="Halim A."/>
            <person name="Hossen Q.M.M."/>
            <person name="Hossain M.Z."/>
            <person name="Ahmed R."/>
            <person name="Khan M.M."/>
            <person name="Islam R."/>
            <person name="Rashid M.M."/>
            <person name="Khan S.A."/>
            <person name="Rahman M.S."/>
            <person name="Alam M."/>
        </authorList>
    </citation>
    <scope>NUCLEOTIDE SEQUENCE [LARGE SCALE GENOMIC DNA]</scope>
    <source>
        <strain evidence="3">cv. CVL-1</strain>
        <tissue evidence="2">Whole seedling</tissue>
    </source>
</reference>
<feature type="region of interest" description="Disordered" evidence="1">
    <location>
        <begin position="22"/>
        <end position="45"/>
    </location>
</feature>
<sequence>MAICQSLFINFKDSVLIKVSIPQTHSPHQQQQEGESSSSSPRGKKKLKAPLSFYLEDYCSNQEMPECNIDHRSNSDDEDEIRLVGP</sequence>
<organism evidence="2 3">
    <name type="scientific">Corchorus capsularis</name>
    <name type="common">Jute</name>
    <dbReference type="NCBI Taxonomy" id="210143"/>
    <lineage>
        <taxon>Eukaryota</taxon>
        <taxon>Viridiplantae</taxon>
        <taxon>Streptophyta</taxon>
        <taxon>Embryophyta</taxon>
        <taxon>Tracheophyta</taxon>
        <taxon>Spermatophyta</taxon>
        <taxon>Magnoliopsida</taxon>
        <taxon>eudicotyledons</taxon>
        <taxon>Gunneridae</taxon>
        <taxon>Pentapetalae</taxon>
        <taxon>rosids</taxon>
        <taxon>malvids</taxon>
        <taxon>Malvales</taxon>
        <taxon>Malvaceae</taxon>
        <taxon>Grewioideae</taxon>
        <taxon>Apeibeae</taxon>
        <taxon>Corchorus</taxon>
    </lineage>
</organism>
<feature type="region of interest" description="Disordered" evidence="1">
    <location>
        <begin position="65"/>
        <end position="86"/>
    </location>
</feature>
<protein>
    <submittedName>
        <fullName evidence="2">Uncharacterized protein</fullName>
    </submittedName>
</protein>
<dbReference type="EMBL" id="AWWV01014565">
    <property type="protein sequence ID" value="OMO55806.1"/>
    <property type="molecule type" value="Genomic_DNA"/>
</dbReference>
<comment type="caution">
    <text evidence="2">The sequence shown here is derived from an EMBL/GenBank/DDBJ whole genome shotgun (WGS) entry which is preliminary data.</text>
</comment>
<feature type="compositionally biased region" description="Low complexity" evidence="1">
    <location>
        <begin position="25"/>
        <end position="41"/>
    </location>
</feature>
<dbReference type="Proteomes" id="UP000188268">
    <property type="component" value="Unassembled WGS sequence"/>
</dbReference>
<dbReference type="AlphaFoldDB" id="A0A1R3GCL7"/>
<accession>A0A1R3GCL7</accession>
<proteinExistence type="predicted"/>